<reference evidence="1 2" key="1">
    <citation type="submission" date="2024-03" db="EMBL/GenBank/DDBJ databases">
        <title>Ignisphaera cupida sp. nov., a hyperthermophilic hydrolytic archaeon from a hot spring of Kamchatka, and proposal of Ignisphaeraceae fam. nov.</title>
        <authorList>
            <person name="Podosokorskaya O.A."/>
            <person name="Elcheninov A.G."/>
            <person name="Maltseva A.I."/>
            <person name="Zayulina K.S."/>
            <person name="Novikov A."/>
            <person name="Merkel A.Y."/>
        </authorList>
    </citation>
    <scope>NUCLEOTIDE SEQUENCE [LARGE SCALE GENOMIC DNA]</scope>
    <source>
        <strain evidence="1 2">38H-sp</strain>
    </source>
</reference>
<keyword evidence="2" id="KW-1185">Reference proteome</keyword>
<evidence type="ECO:0000313" key="1">
    <source>
        <dbReference type="EMBL" id="MEM5947993.1"/>
    </source>
</evidence>
<name>A0ABU9UBF0_9SPIR</name>
<evidence type="ECO:0000313" key="2">
    <source>
        <dbReference type="Proteomes" id="UP001466331"/>
    </source>
</evidence>
<organism evidence="1 2">
    <name type="scientific">Rarispira pelagica</name>
    <dbReference type="NCBI Taxonomy" id="3141764"/>
    <lineage>
        <taxon>Bacteria</taxon>
        <taxon>Pseudomonadati</taxon>
        <taxon>Spirochaetota</taxon>
        <taxon>Spirochaetia</taxon>
        <taxon>Winmispirales</taxon>
        <taxon>Winmispiraceae</taxon>
        <taxon>Rarispira</taxon>
    </lineage>
</organism>
<dbReference type="Proteomes" id="UP001466331">
    <property type="component" value="Unassembled WGS sequence"/>
</dbReference>
<gene>
    <name evidence="1" type="ORF">WKV44_05515</name>
</gene>
<dbReference type="RefSeq" id="WP_420069439.1">
    <property type="nucleotide sequence ID" value="NZ_JBCHKQ010000002.1"/>
</dbReference>
<accession>A0ABU9UBF0</accession>
<comment type="caution">
    <text evidence="1">The sequence shown here is derived from an EMBL/GenBank/DDBJ whole genome shotgun (WGS) entry which is preliminary data.</text>
</comment>
<protein>
    <submittedName>
        <fullName evidence="1">Uncharacterized protein</fullName>
    </submittedName>
</protein>
<dbReference type="EMBL" id="JBCHKQ010000002">
    <property type="protein sequence ID" value="MEM5947993.1"/>
    <property type="molecule type" value="Genomic_DNA"/>
</dbReference>
<sequence>MDTQTQVAPQEQAKKFVKHLFTNPALSAIIPLQREEQIIQFLSQNSKVLAPTLTRVQFPGKTWSQVLSELLTALREITDGLMYPLLEEQLSRISLNFIPLLGNGNYQASPSVKEQVLALLKKLLERNEPREIFIGSHSAVHYGVSSRYVDAIFDEKSYIHFELTKVEKLKMGKEEIKNMLNLVILLRPAIYLITPEFGAHSGGMGGLVRSSFTEKVFPVLRKELPALPEPVIRSVLNSYVSFEENNKIEATARLASMLSQRCRTYKPNIKVDKGAETPDKSWFYAIRKNYRRYGFDIKMLDELYKISAEYGW</sequence>
<proteinExistence type="predicted"/>